<dbReference type="Pfam" id="PF24281">
    <property type="entry name" value="HVO_2928_N"/>
    <property type="match status" value="1"/>
</dbReference>
<dbReference type="Proteomes" id="UP001596547">
    <property type="component" value="Unassembled WGS sequence"/>
</dbReference>
<protein>
    <submittedName>
        <fullName evidence="5">Helix-turn-helix domain-containing protein</fullName>
    </submittedName>
</protein>
<dbReference type="Pfam" id="PF04967">
    <property type="entry name" value="HTH_10"/>
    <property type="match status" value="1"/>
</dbReference>
<reference evidence="5 6" key="1">
    <citation type="journal article" date="2019" name="Int. J. Syst. Evol. Microbiol.">
        <title>The Global Catalogue of Microorganisms (GCM) 10K type strain sequencing project: providing services to taxonomists for standard genome sequencing and annotation.</title>
        <authorList>
            <consortium name="The Broad Institute Genomics Platform"/>
            <consortium name="The Broad Institute Genome Sequencing Center for Infectious Disease"/>
            <person name="Wu L."/>
            <person name="Ma J."/>
        </authorList>
    </citation>
    <scope>NUCLEOTIDE SEQUENCE [LARGE SCALE GENOMIC DNA]</scope>
    <source>
        <strain evidence="5 6">PSR21</strain>
    </source>
</reference>
<gene>
    <name evidence="5" type="ORF">ACFQPE_16185</name>
</gene>
<dbReference type="EMBL" id="JBHTBF010000003">
    <property type="protein sequence ID" value="MFC7318321.1"/>
    <property type="molecule type" value="Genomic_DNA"/>
</dbReference>
<dbReference type="PANTHER" id="PTHR34236:SF1">
    <property type="entry name" value="DIMETHYL SULFOXIDE REDUCTASE TRANSCRIPTIONAL ACTIVATOR"/>
    <property type="match status" value="1"/>
</dbReference>
<evidence type="ECO:0000256" key="1">
    <source>
        <dbReference type="ARBA" id="ARBA00023015"/>
    </source>
</evidence>
<proteinExistence type="predicted"/>
<comment type="caution">
    <text evidence="5">The sequence shown here is derived from an EMBL/GenBank/DDBJ whole genome shotgun (WGS) entry which is preliminary data.</text>
</comment>
<dbReference type="AlphaFoldDB" id="A0ABD6ADB6"/>
<sequence length="251" mass="28131">MREFVFALEFEPETNPVADLLAQYPETKLRSLSCHVTAETLWRVDHVTGSEEALNAVVDAVTTADYYADCLVRRDCEGEWETRTLDRSAETLILYSYWNRTQSCTSIPHLALEHFGDGLIFETTWRGRRYQWRLILPGDVTLSEFHGALDAEIADTGGVDIVRVRGTGADELGMSDPDSETVLSPEQDQALRAAVERGYYETPRAIETYDLAESLGVPGSTLSYRLRRAEAKLAVAHVENRPLSSLNDVTQ</sequence>
<keyword evidence="6" id="KW-1185">Reference proteome</keyword>
<dbReference type="InterPro" id="IPR056529">
    <property type="entry name" value="HVO_2928_N"/>
</dbReference>
<evidence type="ECO:0000313" key="6">
    <source>
        <dbReference type="Proteomes" id="UP001596547"/>
    </source>
</evidence>
<accession>A0ABD6ADB6</accession>
<dbReference type="GeneID" id="79317504"/>
<dbReference type="PANTHER" id="PTHR34236">
    <property type="entry name" value="DIMETHYL SULFOXIDE REDUCTASE TRANSCRIPTIONAL ACTIVATOR"/>
    <property type="match status" value="1"/>
</dbReference>
<evidence type="ECO:0000256" key="2">
    <source>
        <dbReference type="ARBA" id="ARBA00023163"/>
    </source>
</evidence>
<dbReference type="RefSeq" id="WP_276305887.1">
    <property type="nucleotide sequence ID" value="NZ_CP119993.1"/>
</dbReference>
<feature type="domain" description="HTH bat-type" evidence="3">
    <location>
        <begin position="183"/>
        <end position="234"/>
    </location>
</feature>
<feature type="domain" description="HVO-2928 N-terminal" evidence="4">
    <location>
        <begin position="3"/>
        <end position="166"/>
    </location>
</feature>
<evidence type="ECO:0000259" key="3">
    <source>
        <dbReference type="Pfam" id="PF04967"/>
    </source>
</evidence>
<evidence type="ECO:0000259" key="4">
    <source>
        <dbReference type="Pfam" id="PF24281"/>
    </source>
</evidence>
<name>A0ABD6ADB6_9EURY</name>
<organism evidence="5 6">
    <name type="scientific">Halomarina halobia</name>
    <dbReference type="NCBI Taxonomy" id="3033386"/>
    <lineage>
        <taxon>Archaea</taxon>
        <taxon>Methanobacteriati</taxon>
        <taxon>Methanobacteriota</taxon>
        <taxon>Stenosarchaea group</taxon>
        <taxon>Halobacteria</taxon>
        <taxon>Halobacteriales</taxon>
        <taxon>Natronomonadaceae</taxon>
        <taxon>Halomarina</taxon>
    </lineage>
</organism>
<dbReference type="InterPro" id="IPR007050">
    <property type="entry name" value="HTH_bacterioopsin"/>
</dbReference>
<keyword evidence="2" id="KW-0804">Transcription</keyword>
<evidence type="ECO:0000313" key="5">
    <source>
        <dbReference type="EMBL" id="MFC7318321.1"/>
    </source>
</evidence>
<keyword evidence="1" id="KW-0805">Transcription regulation</keyword>